<dbReference type="GO" id="GO:0045087">
    <property type="term" value="P:innate immune response"/>
    <property type="evidence" value="ECO:0007669"/>
    <property type="project" value="TreeGrafter"/>
</dbReference>
<dbReference type="OrthoDB" id="5793453at2759"/>
<organism evidence="3">
    <name type="scientific">Caenorhabditis brenneri</name>
    <name type="common">Nematode worm</name>
    <dbReference type="NCBI Taxonomy" id="135651"/>
    <lineage>
        <taxon>Eukaryota</taxon>
        <taxon>Metazoa</taxon>
        <taxon>Ecdysozoa</taxon>
        <taxon>Nematoda</taxon>
        <taxon>Chromadorea</taxon>
        <taxon>Rhabditida</taxon>
        <taxon>Rhabditina</taxon>
        <taxon>Rhabditomorpha</taxon>
        <taxon>Rhabditoidea</taxon>
        <taxon>Rhabditidae</taxon>
        <taxon>Peloderinae</taxon>
        <taxon>Caenorhabditis</taxon>
    </lineage>
</organism>
<name>G0MG42_CAEBE</name>
<evidence type="ECO:0000313" key="2">
    <source>
        <dbReference type="EMBL" id="EGT56548.1"/>
    </source>
</evidence>
<evidence type="ECO:0000259" key="1">
    <source>
        <dbReference type="Pfam" id="PF01827"/>
    </source>
</evidence>
<dbReference type="AlphaFoldDB" id="G0MG42"/>
<protein>
    <recommendedName>
        <fullName evidence="1">DUF38 domain-containing protein</fullName>
    </recommendedName>
</protein>
<reference evidence="3" key="1">
    <citation type="submission" date="2011-07" db="EMBL/GenBank/DDBJ databases">
        <authorList>
            <consortium name="Caenorhabditis brenneri Sequencing and Analysis Consortium"/>
            <person name="Wilson R.K."/>
        </authorList>
    </citation>
    <scope>NUCLEOTIDE SEQUENCE [LARGE SCALE GENOMIC DNA]</scope>
    <source>
        <strain evidence="3">PB2801</strain>
    </source>
</reference>
<dbReference type="InterPro" id="IPR002900">
    <property type="entry name" value="DUF38/FTH_CAE_spp"/>
</dbReference>
<accession>G0MG42</accession>
<gene>
    <name evidence="2" type="ORF">CAEBREN_10139</name>
</gene>
<keyword evidence="3" id="KW-1185">Reference proteome</keyword>
<evidence type="ECO:0000313" key="3">
    <source>
        <dbReference type="Proteomes" id="UP000008068"/>
    </source>
</evidence>
<dbReference type="HOGENOM" id="CLU_1023879_0_0_1"/>
<dbReference type="InParanoid" id="G0MG42"/>
<dbReference type="Proteomes" id="UP000008068">
    <property type="component" value="Unassembled WGS sequence"/>
</dbReference>
<dbReference type="EMBL" id="GL379793">
    <property type="protein sequence ID" value="EGT56548.1"/>
    <property type="molecule type" value="Genomic_DNA"/>
</dbReference>
<dbReference type="InterPro" id="IPR040161">
    <property type="entry name" value="FB224"/>
</dbReference>
<dbReference type="Pfam" id="PF01827">
    <property type="entry name" value="FTH"/>
    <property type="match status" value="1"/>
</dbReference>
<feature type="domain" description="DUF38" evidence="1">
    <location>
        <begin position="71"/>
        <end position="191"/>
    </location>
</feature>
<dbReference type="PANTHER" id="PTHR23015:SF4">
    <property type="entry name" value="DUF38 DOMAIN-CONTAINING PROTEIN-RELATED"/>
    <property type="match status" value="1"/>
</dbReference>
<sequence length="272" mass="31687">MSSAAPLLRYRGNQIENTNSTSFGLEMNEDYATRAGKDLGVLLRNVASIDGGLSIHKMKESVPSEIPAFERILSSLEDQLKMRKSLLPSKTISLQKYMKERNIMKILSFFDPYTLSNIQLEDQIEDTPQFDRMDDLVKSEHWKRAKTLTIERSCDQPLKNFHHFDGAQFFIREFSAQELFELKEVRLQKGTRWRRRFEFKYQKMSGKEKLNTLLGGPPSVDQFGIWSTWLFPIPDKGAVLELKMRRYAVELMVIDKKYTSGDAEYHPEFIIN</sequence>
<proteinExistence type="predicted"/>
<dbReference type="PANTHER" id="PTHR23015">
    <property type="entry name" value="UNCHARACTERIZED C.ELEGANS PROTEIN"/>
    <property type="match status" value="1"/>
</dbReference>